<evidence type="ECO:0000313" key="6">
    <source>
        <dbReference type="Proteomes" id="UP001162162"/>
    </source>
</evidence>
<protein>
    <recommendedName>
        <fullName evidence="7">UDP-glycosyltransferase</fullName>
    </recommendedName>
</protein>
<evidence type="ECO:0000313" key="5">
    <source>
        <dbReference type="EMBL" id="KAJ8947849.1"/>
    </source>
</evidence>
<feature type="non-terminal residue" evidence="5">
    <location>
        <position position="629"/>
    </location>
</feature>
<evidence type="ECO:0000256" key="2">
    <source>
        <dbReference type="ARBA" id="ARBA00022676"/>
    </source>
</evidence>
<dbReference type="FunFam" id="3.40.50.2000:FF:000050">
    <property type="entry name" value="UDP-glucuronosyltransferase"/>
    <property type="match status" value="1"/>
</dbReference>
<keyword evidence="3" id="KW-0808">Transferase</keyword>
<dbReference type="PANTHER" id="PTHR48043:SF159">
    <property type="entry name" value="EG:EG0003.4 PROTEIN-RELATED"/>
    <property type="match status" value="1"/>
</dbReference>
<dbReference type="Proteomes" id="UP001162162">
    <property type="component" value="Unassembled WGS sequence"/>
</dbReference>
<accession>A0AAV8YAH2</accession>
<comment type="similarity">
    <text evidence="1">Belongs to the UDP-glycosyltransferase family.</text>
</comment>
<keyword evidence="4" id="KW-0472">Membrane</keyword>
<keyword evidence="4" id="KW-0812">Transmembrane</keyword>
<dbReference type="InterPro" id="IPR035595">
    <property type="entry name" value="UDP_glycos_trans_CS"/>
</dbReference>
<gene>
    <name evidence="5" type="ORF">NQ318_009995</name>
</gene>
<keyword evidence="4" id="KW-1133">Transmembrane helix</keyword>
<keyword evidence="2" id="KW-0328">Glycosyltransferase</keyword>
<dbReference type="AlphaFoldDB" id="A0AAV8YAH2"/>
<dbReference type="Pfam" id="PF00201">
    <property type="entry name" value="UDPGT"/>
    <property type="match status" value="1"/>
</dbReference>
<feature type="transmembrane region" description="Helical" evidence="4">
    <location>
        <begin position="475"/>
        <end position="499"/>
    </location>
</feature>
<dbReference type="InterPro" id="IPR002213">
    <property type="entry name" value="UDP_glucos_trans"/>
</dbReference>
<evidence type="ECO:0000256" key="1">
    <source>
        <dbReference type="ARBA" id="ARBA00009995"/>
    </source>
</evidence>
<keyword evidence="6" id="KW-1185">Reference proteome</keyword>
<evidence type="ECO:0000256" key="3">
    <source>
        <dbReference type="ARBA" id="ARBA00022679"/>
    </source>
</evidence>
<comment type="caution">
    <text evidence="5">The sequence shown here is derived from an EMBL/GenBank/DDBJ whole genome shotgun (WGS) entry which is preliminary data.</text>
</comment>
<dbReference type="SUPFAM" id="SSF53756">
    <property type="entry name" value="UDP-Glycosyltransferase/glycogen phosphorylase"/>
    <property type="match status" value="1"/>
</dbReference>
<dbReference type="EMBL" id="JAPWTK010000150">
    <property type="protein sequence ID" value="KAJ8947849.1"/>
    <property type="molecule type" value="Genomic_DNA"/>
</dbReference>
<organism evidence="5 6">
    <name type="scientific">Aromia moschata</name>
    <dbReference type="NCBI Taxonomy" id="1265417"/>
    <lineage>
        <taxon>Eukaryota</taxon>
        <taxon>Metazoa</taxon>
        <taxon>Ecdysozoa</taxon>
        <taxon>Arthropoda</taxon>
        <taxon>Hexapoda</taxon>
        <taxon>Insecta</taxon>
        <taxon>Pterygota</taxon>
        <taxon>Neoptera</taxon>
        <taxon>Endopterygota</taxon>
        <taxon>Coleoptera</taxon>
        <taxon>Polyphaga</taxon>
        <taxon>Cucujiformia</taxon>
        <taxon>Chrysomeloidea</taxon>
        <taxon>Cerambycidae</taxon>
        <taxon>Cerambycinae</taxon>
        <taxon>Callichromatini</taxon>
        <taxon>Aromia</taxon>
    </lineage>
</organism>
<evidence type="ECO:0008006" key="7">
    <source>
        <dbReference type="Google" id="ProtNLM"/>
    </source>
</evidence>
<dbReference type="InterPro" id="IPR050271">
    <property type="entry name" value="UDP-glycosyltransferase"/>
</dbReference>
<dbReference type="CDD" id="cd03784">
    <property type="entry name" value="GT1_Gtf-like"/>
    <property type="match status" value="1"/>
</dbReference>
<reference evidence="5" key="1">
    <citation type="journal article" date="2023" name="Insect Mol. Biol.">
        <title>Genome sequencing provides insights into the evolution of gene families encoding plant cell wall-degrading enzymes in longhorned beetles.</title>
        <authorList>
            <person name="Shin N.R."/>
            <person name="Okamura Y."/>
            <person name="Kirsch R."/>
            <person name="Pauchet Y."/>
        </authorList>
    </citation>
    <scope>NUCLEOTIDE SEQUENCE</scope>
    <source>
        <strain evidence="5">AMC_N1</strain>
    </source>
</reference>
<name>A0AAV8YAH2_9CUCU</name>
<proteinExistence type="inferred from homology"/>
<sequence length="629" mass="72537">MVDGVRFVCRLFAIINIAQCARILGVFQMPSVSHQCVFRTLWKELSLRGHEVTVVTPAPLRDPSLTNLTEIDVSYTFEIMRRHGFQFFMSKELPVHTKIMRIFDLNYELSEAMFQDEEFIKIYNDSKTRFDLIIAQTYISPIMYSLSAKLGAPIIGISSMGGWIGSHFALGNPNPPALYSEMFLHYNGKLTFCERFRSAAYNLWARFFLAFDAFPKCNEIIRKYLGNDMPHVRESERNLSLLFLTTNPVLYTPRPTVPTIIPIQQLHVKPARPLPTDLQAILDNAKEGLVFFSLGSNVKSIYMPDNLRNTLIQTFAELPYKVLWKWESDDLPGKPENVIIRQWLPQQDVLAHPNIKVFITQCGLQSVEESIVRGVPMVGIPFIADQTMNIKRLVEYGVAIGIDYITVTKDELKSAIVEVATDKKYKENVIGLRELLQDEPMSPLDKALWWTEYVIRHKGTKHLRSPTADVTWIEYLLLDVLLVVIISLGIIVYAVMWLMKKIINICNIMDIKKKTKLIIRTDIKRLGRPIPDLIISKIDVGKPRNYSRNFNSSVYDRFKWLCGCPKRHKQFCFICLLMGVNQSAWTQKGVLGKVDIRQQLDSAYRENIRRHNENVDKHRHILNQIINCI</sequence>
<dbReference type="PROSITE" id="PS00375">
    <property type="entry name" value="UDPGT"/>
    <property type="match status" value="1"/>
</dbReference>
<evidence type="ECO:0000256" key="4">
    <source>
        <dbReference type="SAM" id="Phobius"/>
    </source>
</evidence>
<dbReference type="GO" id="GO:0008194">
    <property type="term" value="F:UDP-glycosyltransferase activity"/>
    <property type="evidence" value="ECO:0007669"/>
    <property type="project" value="InterPro"/>
</dbReference>
<dbReference type="PANTHER" id="PTHR48043">
    <property type="entry name" value="EG:EG0003.4 PROTEIN-RELATED"/>
    <property type="match status" value="1"/>
</dbReference>
<dbReference type="Gene3D" id="3.40.50.2000">
    <property type="entry name" value="Glycogen Phosphorylase B"/>
    <property type="match status" value="2"/>
</dbReference>